<reference evidence="1" key="1">
    <citation type="submission" date="2023-06" db="EMBL/GenBank/DDBJ databases">
        <title>Conoideocrella luteorostrata (Hypocreales: Clavicipitaceae), a potential biocontrol fungus for elongate hemlock scale in United States Christmas tree production areas.</title>
        <authorList>
            <person name="Barrett H."/>
            <person name="Lovett B."/>
            <person name="Macias A.M."/>
            <person name="Stajich J.E."/>
            <person name="Kasson M.T."/>
        </authorList>
    </citation>
    <scope>NUCLEOTIDE SEQUENCE</scope>
    <source>
        <strain evidence="1">ARSEF 14590</strain>
    </source>
</reference>
<dbReference type="EMBL" id="JASWJB010000038">
    <property type="protein sequence ID" value="KAK2608440.1"/>
    <property type="molecule type" value="Genomic_DNA"/>
</dbReference>
<comment type="caution">
    <text evidence="1">The sequence shown here is derived from an EMBL/GenBank/DDBJ whole genome shotgun (WGS) entry which is preliminary data.</text>
</comment>
<protein>
    <submittedName>
        <fullName evidence="1">Uncharacterized protein</fullName>
    </submittedName>
</protein>
<proteinExistence type="predicted"/>
<keyword evidence="2" id="KW-1185">Reference proteome</keyword>
<dbReference type="AlphaFoldDB" id="A0AAJ0CWW8"/>
<organism evidence="1 2">
    <name type="scientific">Conoideocrella luteorostrata</name>
    <dbReference type="NCBI Taxonomy" id="1105319"/>
    <lineage>
        <taxon>Eukaryota</taxon>
        <taxon>Fungi</taxon>
        <taxon>Dikarya</taxon>
        <taxon>Ascomycota</taxon>
        <taxon>Pezizomycotina</taxon>
        <taxon>Sordariomycetes</taxon>
        <taxon>Hypocreomycetidae</taxon>
        <taxon>Hypocreales</taxon>
        <taxon>Clavicipitaceae</taxon>
        <taxon>Conoideocrella</taxon>
    </lineage>
</organism>
<sequence length="97" mass="10478">MEPLKALNETSDALQLFDISWKLVSSARVIYSSKDGLTLSNQALEAIADSAAKLGGSIATDEGFPPELQELNRLSKEMAGELCILASKVKAKYPHNK</sequence>
<gene>
    <name evidence="1" type="ORF">QQS21_003008</name>
</gene>
<evidence type="ECO:0000313" key="2">
    <source>
        <dbReference type="Proteomes" id="UP001251528"/>
    </source>
</evidence>
<dbReference type="Proteomes" id="UP001251528">
    <property type="component" value="Unassembled WGS sequence"/>
</dbReference>
<evidence type="ECO:0000313" key="1">
    <source>
        <dbReference type="EMBL" id="KAK2608440.1"/>
    </source>
</evidence>
<name>A0AAJ0CWW8_9HYPO</name>
<accession>A0AAJ0CWW8</accession>